<dbReference type="SMART" id="SM00382">
    <property type="entry name" value="AAA"/>
    <property type="match status" value="2"/>
</dbReference>
<feature type="domain" description="ABC transporter" evidence="11">
    <location>
        <begin position="270"/>
        <end position="500"/>
    </location>
</feature>
<dbReference type="RefSeq" id="WP_026667920.1">
    <property type="nucleotide sequence ID" value="NZ_FMUR01000013.1"/>
</dbReference>
<keyword evidence="3" id="KW-0813">Transport</keyword>
<evidence type="ECO:0000256" key="6">
    <source>
        <dbReference type="ARBA" id="ARBA00022741"/>
    </source>
</evidence>
<evidence type="ECO:0000256" key="3">
    <source>
        <dbReference type="ARBA" id="ARBA00022448"/>
    </source>
</evidence>
<keyword evidence="9" id="KW-0472">Membrane</keyword>
<evidence type="ECO:0000313" key="13">
    <source>
        <dbReference type="Proteomes" id="UP000183047"/>
    </source>
</evidence>
<accession>A0A1G5F5N8</accession>
<name>A0A1G5F5N8_9FIRM</name>
<proteinExistence type="inferred from homology"/>
<dbReference type="OrthoDB" id="501320at2"/>
<keyword evidence="7 12" id="KW-0067">ATP-binding</keyword>
<keyword evidence="5" id="KW-0677">Repeat</keyword>
<evidence type="ECO:0000256" key="4">
    <source>
        <dbReference type="ARBA" id="ARBA00022475"/>
    </source>
</evidence>
<dbReference type="InterPro" id="IPR003439">
    <property type="entry name" value="ABC_transporter-like_ATP-bd"/>
</dbReference>
<evidence type="ECO:0000256" key="10">
    <source>
        <dbReference type="ARBA" id="ARBA00025157"/>
    </source>
</evidence>
<evidence type="ECO:0000256" key="8">
    <source>
        <dbReference type="ARBA" id="ARBA00022967"/>
    </source>
</evidence>
<keyword evidence="4" id="KW-1003">Cell membrane</keyword>
<comment type="similarity">
    <text evidence="2">Belongs to the ABC transporter superfamily.</text>
</comment>
<dbReference type="PROSITE" id="PS50893">
    <property type="entry name" value="ABC_TRANSPORTER_2"/>
    <property type="match status" value="2"/>
</dbReference>
<dbReference type="SUPFAM" id="SSF52540">
    <property type="entry name" value="P-loop containing nucleoside triphosphate hydrolases"/>
    <property type="match status" value="2"/>
</dbReference>
<evidence type="ECO:0000256" key="1">
    <source>
        <dbReference type="ARBA" id="ARBA00004202"/>
    </source>
</evidence>
<dbReference type="GO" id="GO:0005524">
    <property type="term" value="F:ATP binding"/>
    <property type="evidence" value="ECO:0007669"/>
    <property type="project" value="UniProtKB-KW"/>
</dbReference>
<dbReference type="Proteomes" id="UP000183047">
    <property type="component" value="Unassembled WGS sequence"/>
</dbReference>
<protein>
    <submittedName>
        <fullName evidence="12">Energy-coupling factor transport system ATP-binding protein</fullName>
    </submittedName>
</protein>
<comment type="subcellular location">
    <subcellularLocation>
        <location evidence="1">Cell membrane</location>
        <topology evidence="1">Peripheral membrane protein</topology>
    </subcellularLocation>
</comment>
<gene>
    <name evidence="12" type="ORF">SAMN02910451_02269</name>
</gene>
<dbReference type="CDD" id="cd03225">
    <property type="entry name" value="ABC_cobalt_CbiO_domain1"/>
    <property type="match status" value="1"/>
</dbReference>
<dbReference type="PANTHER" id="PTHR43553:SF23">
    <property type="entry name" value="ABC TRANSPORTER ATP-BINDING COMPONENT"/>
    <property type="match status" value="1"/>
</dbReference>
<dbReference type="InterPro" id="IPR027417">
    <property type="entry name" value="P-loop_NTPase"/>
</dbReference>
<dbReference type="PANTHER" id="PTHR43553">
    <property type="entry name" value="HEAVY METAL TRANSPORTER"/>
    <property type="match status" value="1"/>
</dbReference>
<dbReference type="GO" id="GO:0042626">
    <property type="term" value="F:ATPase-coupled transmembrane transporter activity"/>
    <property type="evidence" value="ECO:0007669"/>
    <property type="project" value="TreeGrafter"/>
</dbReference>
<evidence type="ECO:0000256" key="5">
    <source>
        <dbReference type="ARBA" id="ARBA00022737"/>
    </source>
</evidence>
<evidence type="ECO:0000313" key="12">
    <source>
        <dbReference type="EMBL" id="SCY34532.1"/>
    </source>
</evidence>
<evidence type="ECO:0000256" key="2">
    <source>
        <dbReference type="ARBA" id="ARBA00005417"/>
    </source>
</evidence>
<dbReference type="GO" id="GO:0043190">
    <property type="term" value="C:ATP-binding cassette (ABC) transporter complex"/>
    <property type="evidence" value="ECO:0007669"/>
    <property type="project" value="TreeGrafter"/>
</dbReference>
<dbReference type="AlphaFoldDB" id="A0A1G5F5N8"/>
<feature type="domain" description="ABC transporter" evidence="11">
    <location>
        <begin position="2"/>
        <end position="248"/>
    </location>
</feature>
<dbReference type="PROSITE" id="PS00211">
    <property type="entry name" value="ABC_TRANSPORTER_1"/>
    <property type="match status" value="1"/>
</dbReference>
<dbReference type="Gene3D" id="3.40.50.300">
    <property type="entry name" value="P-loop containing nucleotide triphosphate hydrolases"/>
    <property type="match status" value="2"/>
</dbReference>
<evidence type="ECO:0000256" key="9">
    <source>
        <dbReference type="ARBA" id="ARBA00023136"/>
    </source>
</evidence>
<keyword evidence="13" id="KW-1185">Reference proteome</keyword>
<dbReference type="InterPro" id="IPR003593">
    <property type="entry name" value="AAA+_ATPase"/>
</dbReference>
<dbReference type="GO" id="GO:0016887">
    <property type="term" value="F:ATP hydrolysis activity"/>
    <property type="evidence" value="ECO:0007669"/>
    <property type="project" value="InterPro"/>
</dbReference>
<dbReference type="Pfam" id="PF00005">
    <property type="entry name" value="ABC_tran"/>
    <property type="match status" value="2"/>
</dbReference>
<evidence type="ECO:0000256" key="7">
    <source>
        <dbReference type="ARBA" id="ARBA00022840"/>
    </source>
</evidence>
<evidence type="ECO:0000259" key="11">
    <source>
        <dbReference type="PROSITE" id="PS50893"/>
    </source>
</evidence>
<dbReference type="EMBL" id="FMUR01000013">
    <property type="protein sequence ID" value="SCY34532.1"/>
    <property type="molecule type" value="Genomic_DNA"/>
</dbReference>
<keyword evidence="6" id="KW-0547">Nucleotide-binding</keyword>
<keyword evidence="8" id="KW-1278">Translocase</keyword>
<dbReference type="InterPro" id="IPR050095">
    <property type="entry name" value="ECF_ABC_transporter_ATP-bd"/>
</dbReference>
<sequence>MIEFKNVSYSYNVVDADGNAVDKGGVSNINLTIADGEFVVLTGGSGCGKTTITRMINGLIPQYYKGTMDGTVELDGKDISETPIYEIAKHVGSVFQNPRSQFFNVNTTDEIAFASENQRRVPLEIKSSIRETASSMSIERLLNRNIFELSGGEKQIIACAGINVLSPDIVVLDEPSSNLDFYAIERLKEILQDWKAQGKTIIVAEHRLFFLRELADRLLIMQNGEIIHELNKERISTISSAETEKLGIRPLRLDDLQTDFQHREQSDITITLENFCFSYSDGEHGIDIPELEVPSNSVIAVIGHNGAGKSTLVRNICGLEKKFKGVMRYGKKTLKNKERLHNCYMIMQDVNHQLFTESVKDEAVLSITDASLSEEEKEKKALDILSQLDLYEYADIHPMALSGGQKQRVAIASGLASEKGVMIFDEPTSGLDLSHMKQVSDELIKLRKLGKTVFVVTHDLELILSCCDRVVHLEKGAVMENYDICESNILKLKAFFGKEAM</sequence>
<dbReference type="InterPro" id="IPR017871">
    <property type="entry name" value="ABC_transporter-like_CS"/>
</dbReference>
<comment type="function">
    <text evidence="10">Probably part of an ABC transporter complex. Responsible for energy coupling to the transport system.</text>
</comment>
<dbReference type="InterPro" id="IPR015856">
    <property type="entry name" value="ABC_transpr_CbiO/EcfA_su"/>
</dbReference>
<reference evidence="13" key="1">
    <citation type="submission" date="2016-10" db="EMBL/GenBank/DDBJ databases">
        <authorList>
            <person name="Varghese N."/>
            <person name="Submissions S."/>
        </authorList>
    </citation>
    <scope>NUCLEOTIDE SEQUENCE [LARGE SCALE GENOMIC DNA]</scope>
    <source>
        <strain evidence="13">XBD2006</strain>
    </source>
</reference>
<organism evidence="12 13">
    <name type="scientific">Butyrivibrio hungatei</name>
    <dbReference type="NCBI Taxonomy" id="185008"/>
    <lineage>
        <taxon>Bacteria</taxon>
        <taxon>Bacillati</taxon>
        <taxon>Bacillota</taxon>
        <taxon>Clostridia</taxon>
        <taxon>Lachnospirales</taxon>
        <taxon>Lachnospiraceae</taxon>
        <taxon>Butyrivibrio</taxon>
    </lineage>
</organism>